<dbReference type="NCBIfam" id="TIGR00113">
    <property type="entry name" value="queA"/>
    <property type="match status" value="1"/>
</dbReference>
<evidence type="ECO:0000256" key="1">
    <source>
        <dbReference type="ARBA" id="ARBA00022490"/>
    </source>
</evidence>
<dbReference type="InterPro" id="IPR036100">
    <property type="entry name" value="QueA_sf"/>
</dbReference>
<dbReference type="GO" id="GO:0005737">
    <property type="term" value="C:cytoplasm"/>
    <property type="evidence" value="ECO:0007669"/>
    <property type="project" value="UniProtKB-SubCell"/>
</dbReference>
<dbReference type="HAMAP" id="MF_00113">
    <property type="entry name" value="QueA"/>
    <property type="match status" value="1"/>
</dbReference>
<sequence>MNQDNHLSNYDYALPEEAIAQAPAEPRHSARLLCVEPDAGWKDATMAQWPALLRAGDLLILNDTRVLKARLKARRASGGLVELLVLEPHRDDTWLGLVKPGQRVRPGEWLQIQPPPGQLPVAVQVLGRHGDGGARLLRFATPELEAMEQFLNTYGELPLPPYIRAACQDEQRYQTTYARRPGAVAAPTAGLHLSRELLQRLNVAGVASATVTLHVGLGTFQPLQTEDLGQVRLHGERVEISPATVSAVQRTQAQGGRVLAVGTTSCRALEGVAALHGGQLQPYSGTVELCIRPGFRFQVMDGLLTNFHLPRSSLLLLVSALVGRQRLLTLYQEALTRDYRFYSFGDAMWIPPEAVLGSARPQGFSPPP</sequence>
<comment type="subcellular location">
    <subcellularLocation>
        <location evidence="5">Cytoplasm</location>
    </subcellularLocation>
</comment>
<dbReference type="InterPro" id="IPR042119">
    <property type="entry name" value="QueA_dom2"/>
</dbReference>
<dbReference type="InterPro" id="IPR003699">
    <property type="entry name" value="QueA"/>
</dbReference>
<dbReference type="Gene3D" id="2.40.10.240">
    <property type="entry name" value="QueA-like"/>
    <property type="match status" value="1"/>
</dbReference>
<reference evidence="6 7" key="2">
    <citation type="submission" date="2015-05" db="EMBL/GenBank/DDBJ databases">
        <title>Lifestyle Evolution in Cyanobacterial Symbionts of Sponges.</title>
        <authorList>
            <person name="Burgsdorf I."/>
            <person name="Slaby B.M."/>
            <person name="Handley K.M."/>
            <person name="Haber M."/>
            <person name="Blom J."/>
            <person name="Marshall C.W."/>
            <person name="Gilbert J.A."/>
            <person name="Hentschel U."/>
            <person name="Steindler L."/>
        </authorList>
    </citation>
    <scope>NUCLEOTIDE SEQUENCE [LARGE SCALE GENOMIC DNA]</scope>
    <source>
        <strain evidence="6">15L</strain>
    </source>
</reference>
<evidence type="ECO:0000313" key="7">
    <source>
        <dbReference type="Proteomes" id="UP000035037"/>
    </source>
</evidence>
<reference evidence="6 7" key="1">
    <citation type="submission" date="2015-02" db="EMBL/GenBank/DDBJ databases">
        <authorList>
            <person name="Slaby B."/>
            <person name="Hentschel U."/>
        </authorList>
    </citation>
    <scope>NUCLEOTIDE SEQUENCE [LARGE SCALE GENOMIC DNA]</scope>
    <source>
        <strain evidence="6">15L</strain>
    </source>
</reference>
<dbReference type="GO" id="GO:0008616">
    <property type="term" value="P:tRNA queuosine(34) biosynthetic process"/>
    <property type="evidence" value="ECO:0007669"/>
    <property type="project" value="UniProtKB-UniRule"/>
</dbReference>
<dbReference type="Proteomes" id="UP000035037">
    <property type="component" value="Unassembled WGS sequence"/>
</dbReference>
<protein>
    <recommendedName>
        <fullName evidence="5">S-adenosylmethionine:tRNA ribosyltransferase-isomerase</fullName>
        <ecNumber evidence="5">2.4.99.17</ecNumber>
    </recommendedName>
    <alternativeName>
        <fullName evidence="5">Queuosine biosynthesis protein QueA</fullName>
    </alternativeName>
</protein>
<evidence type="ECO:0000256" key="5">
    <source>
        <dbReference type="HAMAP-Rule" id="MF_00113"/>
    </source>
</evidence>
<comment type="caution">
    <text evidence="6">The sequence shown here is derived from an EMBL/GenBank/DDBJ whole genome shotgun (WGS) entry which is preliminary data.</text>
</comment>
<dbReference type="STRING" id="431041.FLM9_549"/>
<dbReference type="EC" id="2.4.99.17" evidence="5"/>
<dbReference type="EMBL" id="JYFQ01000125">
    <property type="protein sequence ID" value="KKZ11935.1"/>
    <property type="molecule type" value="Genomic_DNA"/>
</dbReference>
<comment type="catalytic activity">
    <reaction evidence="5">
        <text>7-aminomethyl-7-carbaguanosine(34) in tRNA + S-adenosyl-L-methionine = epoxyqueuosine(34) in tRNA + adenine + L-methionine + 2 H(+)</text>
        <dbReference type="Rhea" id="RHEA:32155"/>
        <dbReference type="Rhea" id="RHEA-COMP:10342"/>
        <dbReference type="Rhea" id="RHEA-COMP:18582"/>
        <dbReference type="ChEBI" id="CHEBI:15378"/>
        <dbReference type="ChEBI" id="CHEBI:16708"/>
        <dbReference type="ChEBI" id="CHEBI:57844"/>
        <dbReference type="ChEBI" id="CHEBI:59789"/>
        <dbReference type="ChEBI" id="CHEBI:82833"/>
        <dbReference type="ChEBI" id="CHEBI:194443"/>
        <dbReference type="EC" id="2.4.99.17"/>
    </reaction>
</comment>
<dbReference type="InterPro" id="IPR042118">
    <property type="entry name" value="QueA_dom1"/>
</dbReference>
<keyword evidence="1 5" id="KW-0963">Cytoplasm</keyword>
<evidence type="ECO:0000256" key="3">
    <source>
        <dbReference type="ARBA" id="ARBA00022691"/>
    </source>
</evidence>
<dbReference type="AlphaFoldDB" id="A0A0G8AU76"/>
<evidence type="ECO:0000256" key="2">
    <source>
        <dbReference type="ARBA" id="ARBA00022679"/>
    </source>
</evidence>
<dbReference type="NCBIfam" id="NF001140">
    <property type="entry name" value="PRK00147.1"/>
    <property type="match status" value="1"/>
</dbReference>
<dbReference type="UniPathway" id="UPA00392"/>
<organism evidence="6 7">
    <name type="scientific">Candidatus Synechococcus spongiarum 15L</name>
    <dbReference type="NCBI Taxonomy" id="1608419"/>
    <lineage>
        <taxon>Bacteria</taxon>
        <taxon>Bacillati</taxon>
        <taxon>Cyanobacteriota</taxon>
        <taxon>Cyanophyceae</taxon>
        <taxon>Synechococcales</taxon>
        <taxon>Synechococcaceae</taxon>
        <taxon>Synechococcus</taxon>
    </lineage>
</organism>
<dbReference type="GO" id="GO:0051075">
    <property type="term" value="F:S-adenosylmethionine:tRNA ribosyltransferase-isomerase activity"/>
    <property type="evidence" value="ECO:0007669"/>
    <property type="project" value="UniProtKB-EC"/>
</dbReference>
<comment type="pathway">
    <text evidence="5">tRNA modification; tRNA-queuosine biosynthesis.</text>
</comment>
<dbReference type="PANTHER" id="PTHR30307">
    <property type="entry name" value="S-ADENOSYLMETHIONINE:TRNA RIBOSYLTRANSFERASE-ISOMERASE"/>
    <property type="match status" value="1"/>
</dbReference>
<evidence type="ECO:0000256" key="4">
    <source>
        <dbReference type="ARBA" id="ARBA00022785"/>
    </source>
</evidence>
<dbReference type="PATRIC" id="fig|1608419.3.peg.343"/>
<proteinExistence type="inferred from homology"/>
<dbReference type="PANTHER" id="PTHR30307:SF0">
    <property type="entry name" value="S-ADENOSYLMETHIONINE:TRNA RIBOSYLTRANSFERASE-ISOMERASE"/>
    <property type="match status" value="1"/>
</dbReference>
<accession>A0A0G8AU76</accession>
<evidence type="ECO:0000313" key="6">
    <source>
        <dbReference type="EMBL" id="KKZ11935.1"/>
    </source>
</evidence>
<comment type="similarity">
    <text evidence="5">Belongs to the QueA family.</text>
</comment>
<keyword evidence="4 5" id="KW-0671">Queuosine biosynthesis</keyword>
<dbReference type="Gene3D" id="3.40.1780.10">
    <property type="entry name" value="QueA-like"/>
    <property type="match status" value="1"/>
</dbReference>
<comment type="function">
    <text evidence="5">Transfers and isomerizes the ribose moiety from AdoMet to the 7-aminomethyl group of 7-deazaguanine (preQ1-tRNA) to give epoxyqueuosine (oQ-tRNA).</text>
</comment>
<keyword evidence="2 5" id="KW-0808">Transferase</keyword>
<name>A0A0G8AU76_9SYNE</name>
<comment type="subunit">
    <text evidence="5">Monomer.</text>
</comment>
<dbReference type="Pfam" id="PF02547">
    <property type="entry name" value="Queuosine_synth"/>
    <property type="match status" value="1"/>
</dbReference>
<gene>
    <name evidence="5" type="primary">queA</name>
    <name evidence="6" type="ORF">TQ37_06325</name>
</gene>
<dbReference type="SUPFAM" id="SSF111337">
    <property type="entry name" value="QueA-like"/>
    <property type="match status" value="1"/>
</dbReference>
<keyword evidence="3 5" id="KW-0949">S-adenosyl-L-methionine</keyword>